<accession>A0AAV7KVS8</accession>
<evidence type="ECO:0000313" key="1">
    <source>
        <dbReference type="EMBL" id="KAJ1082300.1"/>
    </source>
</evidence>
<organism evidence="1 2">
    <name type="scientific">Pleurodeles waltl</name>
    <name type="common">Iberian ribbed newt</name>
    <dbReference type="NCBI Taxonomy" id="8319"/>
    <lineage>
        <taxon>Eukaryota</taxon>
        <taxon>Metazoa</taxon>
        <taxon>Chordata</taxon>
        <taxon>Craniata</taxon>
        <taxon>Vertebrata</taxon>
        <taxon>Euteleostomi</taxon>
        <taxon>Amphibia</taxon>
        <taxon>Batrachia</taxon>
        <taxon>Caudata</taxon>
        <taxon>Salamandroidea</taxon>
        <taxon>Salamandridae</taxon>
        <taxon>Pleurodelinae</taxon>
        <taxon>Pleurodeles</taxon>
    </lineage>
</organism>
<dbReference type="EMBL" id="JANPWB010000016">
    <property type="protein sequence ID" value="KAJ1082300.1"/>
    <property type="molecule type" value="Genomic_DNA"/>
</dbReference>
<sequence length="169" mass="18851">MGCHKRTYASQGNTMEQYTTPVVLLQRTARLEVSGDAAGSPMSAGEASCAELLAAMQGFWVALEGKIEPVAVEVNLRRVDLRKVSDKVKVVEGSIAELQSETTDSKYLYIFGRKRATNKKMVNNSQEGVIDIMQILIAHRAQYGEKIHKETNELKKEIEKLNLVLLQKK</sequence>
<evidence type="ECO:0000313" key="2">
    <source>
        <dbReference type="Proteomes" id="UP001066276"/>
    </source>
</evidence>
<protein>
    <submittedName>
        <fullName evidence="1">Uncharacterized protein</fullName>
    </submittedName>
</protein>
<gene>
    <name evidence="1" type="ORF">NDU88_002468</name>
</gene>
<dbReference type="Proteomes" id="UP001066276">
    <property type="component" value="Chromosome 12"/>
</dbReference>
<keyword evidence="2" id="KW-1185">Reference proteome</keyword>
<comment type="caution">
    <text evidence="1">The sequence shown here is derived from an EMBL/GenBank/DDBJ whole genome shotgun (WGS) entry which is preliminary data.</text>
</comment>
<reference evidence="1" key="1">
    <citation type="journal article" date="2022" name="bioRxiv">
        <title>Sequencing and chromosome-scale assembly of the giantPleurodeles waltlgenome.</title>
        <authorList>
            <person name="Brown T."/>
            <person name="Elewa A."/>
            <person name="Iarovenko S."/>
            <person name="Subramanian E."/>
            <person name="Araus A.J."/>
            <person name="Petzold A."/>
            <person name="Susuki M."/>
            <person name="Suzuki K.-i.T."/>
            <person name="Hayashi T."/>
            <person name="Toyoda A."/>
            <person name="Oliveira C."/>
            <person name="Osipova E."/>
            <person name="Leigh N.D."/>
            <person name="Simon A."/>
            <person name="Yun M.H."/>
        </authorList>
    </citation>
    <scope>NUCLEOTIDE SEQUENCE</scope>
    <source>
        <strain evidence="1">20211129_DDA</strain>
        <tissue evidence="1">Liver</tissue>
    </source>
</reference>
<proteinExistence type="predicted"/>
<dbReference type="AlphaFoldDB" id="A0AAV7KVS8"/>
<name>A0AAV7KVS8_PLEWA</name>